<keyword evidence="8" id="KW-1185">Reference proteome</keyword>
<keyword evidence="6" id="KW-0675">Receptor</keyword>
<dbReference type="PANTHER" id="PTHR33376:SF7">
    <property type="entry name" value="C4-DICARBOXYLATE-BINDING PROTEIN DCTB"/>
    <property type="match status" value="1"/>
</dbReference>
<dbReference type="Gene3D" id="3.40.190.170">
    <property type="entry name" value="Bacterial extracellular solute-binding protein, family 7"/>
    <property type="match status" value="1"/>
</dbReference>
<gene>
    <name evidence="5" type="ORF">B6S09_02935</name>
    <name evidence="6" type="ORF">LY04_01172</name>
</gene>
<keyword evidence="3 4" id="KW-0732">Signal</keyword>
<dbReference type="InterPro" id="IPR004682">
    <property type="entry name" value="TRAP_DctP"/>
</dbReference>
<protein>
    <submittedName>
        <fullName evidence="5">C4-dicarboxylate ABC transporter</fullName>
    </submittedName>
    <submittedName>
        <fullName evidence="6">Tripartite ATP-independent transporter DctP family solute receptor</fullName>
    </submittedName>
</protein>
<organism evidence="5 7">
    <name type="scientific">Oceanimonas baumannii</name>
    <dbReference type="NCBI Taxonomy" id="129578"/>
    <lineage>
        <taxon>Bacteria</taxon>
        <taxon>Pseudomonadati</taxon>
        <taxon>Pseudomonadota</taxon>
        <taxon>Gammaproteobacteria</taxon>
        <taxon>Aeromonadales</taxon>
        <taxon>Aeromonadaceae</taxon>
        <taxon>Oceanimonas</taxon>
    </lineage>
</organism>
<dbReference type="AlphaFoldDB" id="A0A235CMN4"/>
<dbReference type="NCBIfam" id="NF037995">
    <property type="entry name" value="TRAP_S1"/>
    <property type="match status" value="1"/>
</dbReference>
<dbReference type="EMBL" id="NQJF01000002">
    <property type="protein sequence ID" value="OYD25810.1"/>
    <property type="molecule type" value="Genomic_DNA"/>
</dbReference>
<dbReference type="PANTHER" id="PTHR33376">
    <property type="match status" value="1"/>
</dbReference>
<evidence type="ECO:0000256" key="4">
    <source>
        <dbReference type="SAM" id="SignalP"/>
    </source>
</evidence>
<dbReference type="GO" id="GO:0030288">
    <property type="term" value="C:outer membrane-bounded periplasmic space"/>
    <property type="evidence" value="ECO:0007669"/>
    <property type="project" value="InterPro"/>
</dbReference>
<dbReference type="Pfam" id="PF03480">
    <property type="entry name" value="DctP"/>
    <property type="match status" value="1"/>
</dbReference>
<reference evidence="6 8" key="2">
    <citation type="submission" date="2019-03" db="EMBL/GenBank/DDBJ databases">
        <title>Genomic Encyclopedia of Archaeal and Bacterial Type Strains, Phase II (KMG-II): from individual species to whole genera.</title>
        <authorList>
            <person name="Goeker M."/>
        </authorList>
    </citation>
    <scope>NUCLEOTIDE SEQUENCE [LARGE SCALE GENOMIC DNA]</scope>
    <source>
        <strain evidence="6 8">DSM 15594</strain>
    </source>
</reference>
<evidence type="ECO:0000313" key="8">
    <source>
        <dbReference type="Proteomes" id="UP000295058"/>
    </source>
</evidence>
<name>A0A235CMN4_9GAMM</name>
<dbReference type="InterPro" id="IPR038404">
    <property type="entry name" value="TRAP_DctP_sf"/>
</dbReference>
<sequence>MKAGSFVLSSVVLAMSVSSAAMADYSGPKLKMKLAHTAPPGNHITLAYDKFAELVKEKSDGKIRVQLFPGAILGSDRVLVEGAQRGTLEIGVSSTPNLASFSPLFQVFDLPYITSPEHQEKLYQSLDKGGPLNTYFEQVSNDIGLQPIMYAEYGYRNFVSSSKPLSGPDSLSGLKMRTTDSPVEVAVAKALGANPAPIAWGEVYTALQQGTIDAEGNTFPHMFGAKHHENLKYAVTSAHNYGMQVAMANKKWWDSLPVEAQEVIEAAAQEAVTYQRTQAYPANEEKARQGMIDAGIAIHQTTKEEQARFRELTKPVFEEFAANLPDDLLELVQETQQ</sequence>
<dbReference type="OrthoDB" id="8690069at2"/>
<feature type="signal peptide" evidence="4">
    <location>
        <begin position="1"/>
        <end position="23"/>
    </location>
</feature>
<dbReference type="PIRSF" id="PIRSF006470">
    <property type="entry name" value="DctB"/>
    <property type="match status" value="1"/>
</dbReference>
<keyword evidence="2" id="KW-0813">Transport</keyword>
<reference evidence="5 7" key="1">
    <citation type="submission" date="2017-08" db="EMBL/GenBank/DDBJ databases">
        <title>Draft Genome Sequence of the Marine Bacterium Oceanimonas baumannii ATCC 700832.</title>
        <authorList>
            <person name="Mcclelland W.D."/>
            <person name="Brennan M.A."/>
            <person name="Trachtenberg A.M."/>
            <person name="Maclea K.S."/>
        </authorList>
    </citation>
    <scope>NUCLEOTIDE SEQUENCE [LARGE SCALE GENOMIC DNA]</scope>
    <source>
        <strain evidence="5 7">ATCC 700832</strain>
    </source>
</reference>
<comment type="caution">
    <text evidence="5">The sequence shown here is derived from an EMBL/GenBank/DDBJ whole genome shotgun (WGS) entry which is preliminary data.</text>
</comment>
<accession>A0A235CMN4</accession>
<dbReference type="Proteomes" id="UP000243640">
    <property type="component" value="Unassembled WGS sequence"/>
</dbReference>
<dbReference type="CDD" id="cd13603">
    <property type="entry name" value="PBP2_TRAP_Siap_TeaA_like"/>
    <property type="match status" value="1"/>
</dbReference>
<comment type="similarity">
    <text evidence="1">Belongs to the bacterial solute-binding protein 7 family.</text>
</comment>
<evidence type="ECO:0000256" key="2">
    <source>
        <dbReference type="ARBA" id="ARBA00022448"/>
    </source>
</evidence>
<dbReference type="InterPro" id="IPR018389">
    <property type="entry name" value="DctP_fam"/>
</dbReference>
<evidence type="ECO:0000256" key="1">
    <source>
        <dbReference type="ARBA" id="ARBA00009023"/>
    </source>
</evidence>
<evidence type="ECO:0000313" key="5">
    <source>
        <dbReference type="EMBL" id="OYD25810.1"/>
    </source>
</evidence>
<feature type="chain" id="PRO_5012737318" evidence="4">
    <location>
        <begin position="24"/>
        <end position="337"/>
    </location>
</feature>
<evidence type="ECO:0000256" key="3">
    <source>
        <dbReference type="ARBA" id="ARBA00022729"/>
    </source>
</evidence>
<evidence type="ECO:0000313" key="7">
    <source>
        <dbReference type="Proteomes" id="UP000243640"/>
    </source>
</evidence>
<dbReference type="GO" id="GO:0055085">
    <property type="term" value="P:transmembrane transport"/>
    <property type="evidence" value="ECO:0007669"/>
    <property type="project" value="InterPro"/>
</dbReference>
<evidence type="ECO:0000313" key="6">
    <source>
        <dbReference type="EMBL" id="TDW60177.1"/>
    </source>
</evidence>
<proteinExistence type="inferred from homology"/>
<dbReference type="EMBL" id="SODO01000003">
    <property type="protein sequence ID" value="TDW60177.1"/>
    <property type="molecule type" value="Genomic_DNA"/>
</dbReference>
<dbReference type="NCBIfam" id="TIGR00787">
    <property type="entry name" value="dctP"/>
    <property type="match status" value="1"/>
</dbReference>
<dbReference type="Proteomes" id="UP000295058">
    <property type="component" value="Unassembled WGS sequence"/>
</dbReference>